<feature type="domain" description="Bacterioopsin transcriptional activator GAF and HTH associated" evidence="2">
    <location>
        <begin position="7"/>
        <end position="133"/>
    </location>
</feature>
<reference evidence="3" key="3">
    <citation type="submission" date="2024-09" db="EMBL/GenBank/DDBJ databases">
        <authorList>
            <person name="Sun Q."/>
        </authorList>
    </citation>
    <scope>NUCLEOTIDE SEQUENCE</scope>
    <source>
        <strain evidence="3">NBRC 112578</strain>
    </source>
</reference>
<comment type="caution">
    <text evidence="3">The sequence shown here is derived from an EMBL/GenBank/DDBJ whole genome shotgun (WGS) entry which is preliminary data.</text>
</comment>
<reference evidence="5" key="2">
    <citation type="journal article" date="2019" name="Int. J. Syst. Evol. Microbiol.">
        <title>The Global Catalogue of Microorganisms (GCM) 10K type strain sequencing project: providing services to taxonomists for standard genome sequencing and annotation.</title>
        <authorList>
            <consortium name="The Broad Institute Genomics Platform"/>
            <consortium name="The Broad Institute Genome Sequencing Center for Infectious Disease"/>
            <person name="Wu L."/>
            <person name="Ma J."/>
        </authorList>
    </citation>
    <scope>NUCLEOTIDE SEQUENCE [LARGE SCALE GENOMIC DNA]</scope>
    <source>
        <strain evidence="5">DT92</strain>
    </source>
</reference>
<dbReference type="EMBL" id="JBHSZG010000008">
    <property type="protein sequence ID" value="MFC7137823.1"/>
    <property type="molecule type" value="Genomic_DNA"/>
</dbReference>
<organism evidence="3 5">
    <name type="scientific">Halobaculum litoreum</name>
    <dbReference type="NCBI Taxonomy" id="3031998"/>
    <lineage>
        <taxon>Archaea</taxon>
        <taxon>Methanobacteriati</taxon>
        <taxon>Methanobacteriota</taxon>
        <taxon>Stenosarchaea group</taxon>
        <taxon>Halobacteria</taxon>
        <taxon>Halobacteriales</taxon>
        <taxon>Haloferacaceae</taxon>
        <taxon>Halobaculum</taxon>
    </lineage>
</organism>
<name>A0ABD5XRM9_9EURY</name>
<evidence type="ECO:0000256" key="1">
    <source>
        <dbReference type="SAM" id="MobiDB-lite"/>
    </source>
</evidence>
<feature type="region of interest" description="Disordered" evidence="1">
    <location>
        <begin position="132"/>
        <end position="178"/>
    </location>
</feature>
<reference evidence="3" key="1">
    <citation type="journal article" date="2014" name="Int. J. Syst. Evol. Microbiol.">
        <title>Complete genome sequence of Corynebacterium casei LMG S-19264T (=DSM 44701T), isolated from a smear-ripened cheese.</title>
        <authorList>
            <consortium name="US DOE Joint Genome Institute (JGI-PGF)"/>
            <person name="Walter F."/>
            <person name="Albersmeier A."/>
            <person name="Kalinowski J."/>
            <person name="Ruckert C."/>
        </authorList>
    </citation>
    <scope>NUCLEOTIDE SEQUENCE [LARGE SCALE GENOMIC DNA]</scope>
    <source>
        <strain evidence="3">NBRC 112578</strain>
    </source>
</reference>
<gene>
    <name evidence="3" type="ORF">ACFQRB_18020</name>
    <name evidence="4" type="ORF">ACFQRB_20285</name>
</gene>
<accession>A0ABD5XRM9</accession>
<dbReference type="Proteomes" id="UP001596368">
    <property type="component" value="Unassembled WGS sequence"/>
</dbReference>
<evidence type="ECO:0000313" key="5">
    <source>
        <dbReference type="Proteomes" id="UP001596368"/>
    </source>
</evidence>
<evidence type="ECO:0000313" key="4">
    <source>
        <dbReference type="EMBL" id="MFC7138182.1"/>
    </source>
</evidence>
<proteinExistence type="predicted"/>
<dbReference type="AlphaFoldDB" id="A0ABD5XRM9"/>
<feature type="compositionally biased region" description="Low complexity" evidence="1">
    <location>
        <begin position="143"/>
        <end position="153"/>
    </location>
</feature>
<dbReference type="InterPro" id="IPR031803">
    <property type="entry name" value="BAT_GAF/HTH-assoc"/>
</dbReference>
<keyword evidence="5" id="KW-1185">Reference proteome</keyword>
<protein>
    <submittedName>
        <fullName evidence="3">Bacterio-opsin activator domain-containing protein</fullName>
    </submittedName>
</protein>
<sequence length="178" mass="18854">MGVHAAVTVRAREFALARTLAVAPSARVTLEPVVPFGAGFAPAVRIRADDPDLVTDLVAAEADVRAVEPIDRGDDEALLGVEWDDRPRPIPATVTDAGGQCTEAVAVDGSWHLGLRFPTHDHVAAWYGDCRDRGSPSPSSGFATTRPPTSATPAPSPTPSGRRSRRPSRRGSSRCRGR</sequence>
<dbReference type="Pfam" id="PF15915">
    <property type="entry name" value="BAT"/>
    <property type="match status" value="1"/>
</dbReference>
<feature type="compositionally biased region" description="Basic residues" evidence="1">
    <location>
        <begin position="162"/>
        <end position="178"/>
    </location>
</feature>
<dbReference type="EMBL" id="JBHSZG010000008">
    <property type="protein sequence ID" value="MFC7138182.1"/>
    <property type="molecule type" value="Genomic_DNA"/>
</dbReference>
<evidence type="ECO:0000259" key="2">
    <source>
        <dbReference type="Pfam" id="PF15915"/>
    </source>
</evidence>
<evidence type="ECO:0000313" key="3">
    <source>
        <dbReference type="EMBL" id="MFC7137823.1"/>
    </source>
</evidence>